<evidence type="ECO:0000313" key="3">
    <source>
        <dbReference type="Proteomes" id="UP001595962"/>
    </source>
</evidence>
<evidence type="ECO:0000313" key="2">
    <source>
        <dbReference type="EMBL" id="MFC4653396.1"/>
    </source>
</evidence>
<dbReference type="RefSeq" id="WP_377330663.1">
    <property type="nucleotide sequence ID" value="NZ_JBHSGB010000001.1"/>
</dbReference>
<keyword evidence="1" id="KW-1133">Transmembrane helix</keyword>
<feature type="transmembrane region" description="Helical" evidence="1">
    <location>
        <begin position="6"/>
        <end position="26"/>
    </location>
</feature>
<name>A0ABV9JFT9_9GAMM</name>
<dbReference type="Proteomes" id="UP001595962">
    <property type="component" value="Unassembled WGS sequence"/>
</dbReference>
<proteinExistence type="predicted"/>
<organism evidence="2 3">
    <name type="scientific">Rheinheimera marina</name>
    <dbReference type="NCBI Taxonomy" id="1774958"/>
    <lineage>
        <taxon>Bacteria</taxon>
        <taxon>Pseudomonadati</taxon>
        <taxon>Pseudomonadota</taxon>
        <taxon>Gammaproteobacteria</taxon>
        <taxon>Chromatiales</taxon>
        <taxon>Chromatiaceae</taxon>
        <taxon>Rheinheimera</taxon>
    </lineage>
</organism>
<evidence type="ECO:0000256" key="1">
    <source>
        <dbReference type="SAM" id="Phobius"/>
    </source>
</evidence>
<comment type="caution">
    <text evidence="2">The sequence shown here is derived from an EMBL/GenBank/DDBJ whole genome shotgun (WGS) entry which is preliminary data.</text>
</comment>
<reference evidence="3" key="1">
    <citation type="journal article" date="2019" name="Int. J. Syst. Evol. Microbiol.">
        <title>The Global Catalogue of Microorganisms (GCM) 10K type strain sequencing project: providing services to taxonomists for standard genome sequencing and annotation.</title>
        <authorList>
            <consortium name="The Broad Institute Genomics Platform"/>
            <consortium name="The Broad Institute Genome Sequencing Center for Infectious Disease"/>
            <person name="Wu L."/>
            <person name="Ma J."/>
        </authorList>
    </citation>
    <scope>NUCLEOTIDE SEQUENCE [LARGE SCALE GENOMIC DNA]</scope>
    <source>
        <strain evidence="3">DT28</strain>
    </source>
</reference>
<keyword evidence="1" id="KW-0472">Membrane</keyword>
<sequence length="231" mass="27418">MNEIGDSLAGFAGVLAFLWIIVTVLLQNRDLKLQYEEIKDMKRASESQARSLKSAEIFKALEYIEFKFERISPRIEECRDRVNNEIKEFIETYETGRNPRAHFDPQKDICEIWGYFRKPDVKNEIFYPLESVRDDFDYVAYLKLETIVRNMKYVLDALDGLTRNADSEIKADLSSTIETWEQLLQVHWYREWRVYLLHIETVVKKAIVEYEIGNDIARAAIKWSLEREEEC</sequence>
<gene>
    <name evidence="2" type="ORF">ACFO3I_00015</name>
</gene>
<keyword evidence="3" id="KW-1185">Reference proteome</keyword>
<accession>A0ABV9JFT9</accession>
<dbReference type="EMBL" id="JBHSGB010000001">
    <property type="protein sequence ID" value="MFC4653396.1"/>
    <property type="molecule type" value="Genomic_DNA"/>
</dbReference>
<keyword evidence="1" id="KW-0812">Transmembrane</keyword>
<protein>
    <submittedName>
        <fullName evidence="2">Uncharacterized protein</fullName>
    </submittedName>
</protein>